<evidence type="ECO:0000256" key="3">
    <source>
        <dbReference type="ARBA" id="ARBA00023157"/>
    </source>
</evidence>
<organism evidence="6 7">
    <name type="scientific">Candidatus Alistipes intestinigallinarum</name>
    <dbReference type="NCBI Taxonomy" id="2838440"/>
    <lineage>
        <taxon>Bacteria</taxon>
        <taxon>Pseudomonadati</taxon>
        <taxon>Bacteroidota</taxon>
        <taxon>Bacteroidia</taxon>
        <taxon>Bacteroidales</taxon>
        <taxon>Rikenellaceae</taxon>
        <taxon>Alistipes</taxon>
    </lineage>
</organism>
<dbReference type="Proteomes" id="UP000886844">
    <property type="component" value="Unassembled WGS sequence"/>
</dbReference>
<evidence type="ECO:0000256" key="4">
    <source>
        <dbReference type="ARBA" id="ARBA00023284"/>
    </source>
</evidence>
<evidence type="ECO:0000256" key="1">
    <source>
        <dbReference type="ARBA" id="ARBA00004196"/>
    </source>
</evidence>
<dbReference type="AlphaFoldDB" id="A0A9D1Z0Z7"/>
<keyword evidence="2" id="KW-0201">Cytochrome c-type biogenesis</keyword>
<reference evidence="6" key="1">
    <citation type="journal article" date="2021" name="PeerJ">
        <title>Extensive microbial diversity within the chicken gut microbiome revealed by metagenomics and culture.</title>
        <authorList>
            <person name="Gilroy R."/>
            <person name="Ravi A."/>
            <person name="Getino M."/>
            <person name="Pursley I."/>
            <person name="Horton D.L."/>
            <person name="Alikhan N.F."/>
            <person name="Baker D."/>
            <person name="Gharbi K."/>
            <person name="Hall N."/>
            <person name="Watson M."/>
            <person name="Adriaenssens E.M."/>
            <person name="Foster-Nyarko E."/>
            <person name="Jarju S."/>
            <person name="Secka A."/>
            <person name="Antonio M."/>
            <person name="Oren A."/>
            <person name="Chaudhuri R.R."/>
            <person name="La Ragione R."/>
            <person name="Hildebrand F."/>
            <person name="Pallen M.J."/>
        </authorList>
    </citation>
    <scope>NUCLEOTIDE SEQUENCE</scope>
    <source>
        <strain evidence="6">5134</strain>
    </source>
</reference>
<dbReference type="CDD" id="cd02966">
    <property type="entry name" value="TlpA_like_family"/>
    <property type="match status" value="1"/>
</dbReference>
<protein>
    <submittedName>
        <fullName evidence="6">TlpA family protein disulfide reductase</fullName>
    </submittedName>
</protein>
<proteinExistence type="predicted"/>
<dbReference type="GO" id="GO:0017004">
    <property type="term" value="P:cytochrome complex assembly"/>
    <property type="evidence" value="ECO:0007669"/>
    <property type="project" value="UniProtKB-KW"/>
</dbReference>
<dbReference type="EMBL" id="DXDA01000048">
    <property type="protein sequence ID" value="HIY68863.1"/>
    <property type="molecule type" value="Genomic_DNA"/>
</dbReference>
<dbReference type="PROSITE" id="PS51352">
    <property type="entry name" value="THIOREDOXIN_2"/>
    <property type="match status" value="1"/>
</dbReference>
<dbReference type="Pfam" id="PF08534">
    <property type="entry name" value="Redoxin"/>
    <property type="match status" value="1"/>
</dbReference>
<dbReference type="Gene3D" id="3.40.30.10">
    <property type="entry name" value="Glutaredoxin"/>
    <property type="match status" value="1"/>
</dbReference>
<comment type="subcellular location">
    <subcellularLocation>
        <location evidence="1">Cell envelope</location>
    </subcellularLocation>
</comment>
<comment type="caution">
    <text evidence="6">The sequence shown here is derived from an EMBL/GenBank/DDBJ whole genome shotgun (WGS) entry which is preliminary data.</text>
</comment>
<reference evidence="6" key="2">
    <citation type="submission" date="2021-04" db="EMBL/GenBank/DDBJ databases">
        <authorList>
            <person name="Gilroy R."/>
        </authorList>
    </citation>
    <scope>NUCLEOTIDE SEQUENCE</scope>
    <source>
        <strain evidence="6">5134</strain>
    </source>
</reference>
<dbReference type="PANTHER" id="PTHR42852:SF6">
    <property type="entry name" value="THIOL:DISULFIDE INTERCHANGE PROTEIN DSBE"/>
    <property type="match status" value="1"/>
</dbReference>
<dbReference type="InterPro" id="IPR036249">
    <property type="entry name" value="Thioredoxin-like_sf"/>
</dbReference>
<dbReference type="GO" id="GO:0030313">
    <property type="term" value="C:cell envelope"/>
    <property type="evidence" value="ECO:0007669"/>
    <property type="project" value="UniProtKB-SubCell"/>
</dbReference>
<sequence length="468" mass="52853">MKKCKWFLWPLLASSVFLIRCGNDSAGSPLLQGRIAVDSLESLQIAYSLSGDVLEMAYEEITPAEDGSFSFDIELPEKTLDADIYVDNAIFGVHLEQGKTAVVEITRDDSGVVGIAFSGDNADLSRVYNACTRAFDIMKYFSPDPAEAKSPDEYRALLDSEYARLKQEIATLDEGAERTCYERLSRGKYEWSHLRILMDQAFDEGKKFNEYPEYTTILEKVDPNDPLNIRTGLVFSWIGYRQKTPVAEPGEDATDYTLESIDIVEREITDPAVRRSLANYIGYSFFTIGGGSGDVKRIWERFSVLAQPWPELIARYEPAMKSVAATARGSEIPYDPVLTDPEGRTCRLSDLRGRFTYIDIWATWCGPCCKEIPHLEKVAEHFKGNDKVLIISISTDENRDKWLRKIEQDKPAWPQYILNGEEAERFLSGWGIGGIPRFIMLNTDGTIFSADALRPSDERILETIEAQL</sequence>
<dbReference type="InterPro" id="IPR013740">
    <property type="entry name" value="Redoxin"/>
</dbReference>
<dbReference type="PANTHER" id="PTHR42852">
    <property type="entry name" value="THIOL:DISULFIDE INTERCHANGE PROTEIN DSBE"/>
    <property type="match status" value="1"/>
</dbReference>
<dbReference type="SUPFAM" id="SSF52833">
    <property type="entry name" value="Thioredoxin-like"/>
    <property type="match status" value="1"/>
</dbReference>
<name>A0A9D1Z0Z7_9BACT</name>
<accession>A0A9D1Z0Z7</accession>
<keyword evidence="4" id="KW-0676">Redox-active center</keyword>
<feature type="domain" description="Thioredoxin" evidence="5">
    <location>
        <begin position="326"/>
        <end position="468"/>
    </location>
</feature>
<evidence type="ECO:0000313" key="7">
    <source>
        <dbReference type="Proteomes" id="UP000886844"/>
    </source>
</evidence>
<gene>
    <name evidence="6" type="ORF">H9828_05560</name>
</gene>
<evidence type="ECO:0000259" key="5">
    <source>
        <dbReference type="PROSITE" id="PS51352"/>
    </source>
</evidence>
<evidence type="ECO:0000313" key="6">
    <source>
        <dbReference type="EMBL" id="HIY68863.1"/>
    </source>
</evidence>
<keyword evidence="3" id="KW-1015">Disulfide bond</keyword>
<dbReference type="GO" id="GO:0016491">
    <property type="term" value="F:oxidoreductase activity"/>
    <property type="evidence" value="ECO:0007669"/>
    <property type="project" value="InterPro"/>
</dbReference>
<evidence type="ECO:0000256" key="2">
    <source>
        <dbReference type="ARBA" id="ARBA00022748"/>
    </source>
</evidence>
<dbReference type="InterPro" id="IPR013766">
    <property type="entry name" value="Thioredoxin_domain"/>
</dbReference>
<dbReference type="InterPro" id="IPR050553">
    <property type="entry name" value="Thioredoxin_ResA/DsbE_sf"/>
</dbReference>